<dbReference type="Gene3D" id="1.10.540.10">
    <property type="entry name" value="Acyl-CoA dehydrogenase/oxidase, N-terminal domain"/>
    <property type="match status" value="1"/>
</dbReference>
<comment type="caution">
    <text evidence="9">The sequence shown here is derived from an EMBL/GenBank/DDBJ whole genome shotgun (WGS) entry which is preliminary data.</text>
</comment>
<dbReference type="EC" id="1.-.-.-" evidence="9"/>
<dbReference type="PANTHER" id="PTHR48083:SF2">
    <property type="entry name" value="MEDIUM-CHAIN SPECIFIC ACYL-COA DEHYDROGENASE, MITOCHONDRIAL"/>
    <property type="match status" value="1"/>
</dbReference>
<dbReference type="SUPFAM" id="SSF56645">
    <property type="entry name" value="Acyl-CoA dehydrogenase NM domain-like"/>
    <property type="match status" value="1"/>
</dbReference>
<dbReference type="InterPro" id="IPR009100">
    <property type="entry name" value="AcylCoA_DH/oxidase_NM_dom_sf"/>
</dbReference>
<feature type="domain" description="Acyl-CoA dehydrogenase/oxidase C-terminal" evidence="7">
    <location>
        <begin position="246"/>
        <end position="392"/>
    </location>
</feature>
<comment type="similarity">
    <text evidence="2 6">Belongs to the acyl-CoA dehydrogenase family.</text>
</comment>
<dbReference type="Pfam" id="PF02770">
    <property type="entry name" value="Acyl-CoA_dh_M"/>
    <property type="match status" value="1"/>
</dbReference>
<dbReference type="Gene3D" id="2.40.110.10">
    <property type="entry name" value="Butyryl-CoA Dehydrogenase, subunit A, domain 2"/>
    <property type="match status" value="1"/>
</dbReference>
<dbReference type="GO" id="GO:0016491">
    <property type="term" value="F:oxidoreductase activity"/>
    <property type="evidence" value="ECO:0007669"/>
    <property type="project" value="UniProtKB-KW"/>
</dbReference>
<evidence type="ECO:0000256" key="1">
    <source>
        <dbReference type="ARBA" id="ARBA00001974"/>
    </source>
</evidence>
<reference evidence="9 10" key="1">
    <citation type="journal article" date="2011" name="Int. J. Syst. Evol. Microbiol.">
        <title>Zhongshania antarctica gen. nov., sp. nov. and Zhongshania guokunii sp. nov., gammaproteobacteria respectively isolated from coastal attached (fast) ice and surface seawater of the Antarctic.</title>
        <authorList>
            <person name="Li H.J."/>
            <person name="Zhang X.Y."/>
            <person name="Chen C.X."/>
            <person name="Zhang Y.J."/>
            <person name="Gao Z.M."/>
            <person name="Yu Y."/>
            <person name="Chen X.L."/>
            <person name="Chen B."/>
            <person name="Zhang Y.Z."/>
        </authorList>
    </citation>
    <scope>NUCLEOTIDE SEQUENCE [LARGE SCALE GENOMIC DNA]</scope>
    <source>
        <strain evidence="9 10">R06B22</strain>
    </source>
</reference>
<proteinExistence type="inferred from homology"/>
<keyword evidence="3 6" id="KW-0285">Flavoprotein</keyword>
<name>A0ABV3TY94_9GAMM</name>
<dbReference type="InterPro" id="IPR050741">
    <property type="entry name" value="Acyl-CoA_dehydrogenase"/>
</dbReference>
<dbReference type="InterPro" id="IPR036250">
    <property type="entry name" value="AcylCo_DH-like_C"/>
</dbReference>
<comment type="cofactor">
    <cofactor evidence="1 6">
        <name>FAD</name>
        <dbReference type="ChEBI" id="CHEBI:57692"/>
    </cofactor>
</comment>
<dbReference type="EMBL" id="JBFRYB010000001">
    <property type="protein sequence ID" value="MEX1666589.1"/>
    <property type="molecule type" value="Genomic_DNA"/>
</dbReference>
<dbReference type="Gene3D" id="1.20.140.10">
    <property type="entry name" value="Butyryl-CoA Dehydrogenase, subunit A, domain 3"/>
    <property type="match status" value="1"/>
</dbReference>
<dbReference type="InterPro" id="IPR037069">
    <property type="entry name" value="AcylCoA_DH/ox_N_sf"/>
</dbReference>
<keyword evidence="4 6" id="KW-0274">FAD</keyword>
<feature type="domain" description="Acyl-CoA oxidase/dehydrogenase middle" evidence="8">
    <location>
        <begin position="124"/>
        <end position="219"/>
    </location>
</feature>
<dbReference type="InterPro" id="IPR006091">
    <property type="entry name" value="Acyl-CoA_Oxase/DH_mid-dom"/>
</dbReference>
<evidence type="ECO:0000256" key="5">
    <source>
        <dbReference type="ARBA" id="ARBA00023002"/>
    </source>
</evidence>
<evidence type="ECO:0000259" key="7">
    <source>
        <dbReference type="Pfam" id="PF00441"/>
    </source>
</evidence>
<dbReference type="RefSeq" id="WP_368376663.1">
    <property type="nucleotide sequence ID" value="NZ_JBFRYB010000001.1"/>
</dbReference>
<dbReference type="PANTHER" id="PTHR48083">
    <property type="entry name" value="MEDIUM-CHAIN SPECIFIC ACYL-COA DEHYDROGENASE, MITOCHONDRIAL-RELATED"/>
    <property type="match status" value="1"/>
</dbReference>
<gene>
    <name evidence="9" type="ORF">AB4875_13930</name>
</gene>
<organism evidence="9 10">
    <name type="scientific">Zhongshania arctica</name>
    <dbReference type="NCBI Taxonomy" id="3238302"/>
    <lineage>
        <taxon>Bacteria</taxon>
        <taxon>Pseudomonadati</taxon>
        <taxon>Pseudomonadota</taxon>
        <taxon>Gammaproteobacteria</taxon>
        <taxon>Cellvibrionales</taxon>
        <taxon>Spongiibacteraceae</taxon>
        <taxon>Zhongshania</taxon>
    </lineage>
</organism>
<evidence type="ECO:0000256" key="2">
    <source>
        <dbReference type="ARBA" id="ARBA00009347"/>
    </source>
</evidence>
<evidence type="ECO:0000313" key="10">
    <source>
        <dbReference type="Proteomes" id="UP001557484"/>
    </source>
</evidence>
<protein>
    <submittedName>
        <fullName evidence="9">Acyl-CoA dehydrogenase family protein</fullName>
        <ecNumber evidence="9">1.-.-.-</ecNumber>
    </submittedName>
</protein>
<sequence length="400" mass="43416">MINLELPKNLQDLDGLLHQFAEGGLRPISRKYDLLEQRELPEELVELGALLKVGSSPQAPNDKDAPKEGNRNGNSMRMAVATEAMCWGDAGLYLALPVIGLGNAAVQAVATEEQKTEWGELFAAMAITEPGCGSDSANIKTTAVLDGDEWLINGEKIFVTDGYRCRQVVVWASLDTSMGKAAIKSFLVPKGTPGMTVTRVEHKLGIRASDTAQIVFENCRVPKSSLLGSPDIATTAAARKKAFGGVMQTFDNTRPLVAAQAIGLARAALDLAQDLLKESGLELKYTKNYHQLSALENDLYELEADWESARLLVLKAAWMADNRLPNSMNASMSKAKAGRMGNTVALKCVEICGQLGYSQSELLEKFARDSKIIDIYEGTQQIQQLIIARQLLGKSSSELK</sequence>
<keyword evidence="5 6" id="KW-0560">Oxidoreductase</keyword>
<dbReference type="Pfam" id="PF00441">
    <property type="entry name" value="Acyl-CoA_dh_1"/>
    <property type="match status" value="1"/>
</dbReference>
<evidence type="ECO:0000259" key="8">
    <source>
        <dbReference type="Pfam" id="PF02770"/>
    </source>
</evidence>
<evidence type="ECO:0000256" key="4">
    <source>
        <dbReference type="ARBA" id="ARBA00022827"/>
    </source>
</evidence>
<evidence type="ECO:0000256" key="3">
    <source>
        <dbReference type="ARBA" id="ARBA00022630"/>
    </source>
</evidence>
<dbReference type="InterPro" id="IPR046373">
    <property type="entry name" value="Acyl-CoA_Oxase/DH_mid-dom_sf"/>
</dbReference>
<evidence type="ECO:0000256" key="6">
    <source>
        <dbReference type="RuleBase" id="RU362125"/>
    </source>
</evidence>
<keyword evidence="10" id="KW-1185">Reference proteome</keyword>
<dbReference type="SUPFAM" id="SSF47203">
    <property type="entry name" value="Acyl-CoA dehydrogenase C-terminal domain-like"/>
    <property type="match status" value="1"/>
</dbReference>
<dbReference type="Proteomes" id="UP001557484">
    <property type="component" value="Unassembled WGS sequence"/>
</dbReference>
<accession>A0ABV3TY94</accession>
<evidence type="ECO:0000313" key="9">
    <source>
        <dbReference type="EMBL" id="MEX1666589.1"/>
    </source>
</evidence>
<dbReference type="InterPro" id="IPR009075">
    <property type="entry name" value="AcylCo_DH/oxidase_C"/>
</dbReference>